<accession>A0A645C1I4</accession>
<reference evidence="1" key="1">
    <citation type="submission" date="2019-08" db="EMBL/GenBank/DDBJ databases">
        <authorList>
            <person name="Kucharzyk K."/>
            <person name="Murdoch R.W."/>
            <person name="Higgins S."/>
            <person name="Loffler F."/>
        </authorList>
    </citation>
    <scope>NUCLEOTIDE SEQUENCE</scope>
</reference>
<comment type="caution">
    <text evidence="1">The sequence shown here is derived from an EMBL/GenBank/DDBJ whole genome shotgun (WGS) entry which is preliminary data.</text>
</comment>
<dbReference type="EMBL" id="VSSQ01024228">
    <property type="protein sequence ID" value="MPM71620.1"/>
    <property type="molecule type" value="Genomic_DNA"/>
</dbReference>
<proteinExistence type="predicted"/>
<evidence type="ECO:0000313" key="1">
    <source>
        <dbReference type="EMBL" id="MPM71620.1"/>
    </source>
</evidence>
<sequence>MITRIFISGYRCIFLRILVGNSSVEALIDITVRDRIMIIAAVTFNAIAIDSSLAGIIRIILYAAADPANLTEADVKAHIAAKNRVRAAVLNAEVVKHRIVRRNNDILPFRELDTLKHLAGISLVTAKVQIANNLRALVIIAVIHHGVAEGRALIQDAVRLRKESQILGQLLHQIEGLALIYRGNVSIQICRINPVRVGFPFIENDVATVHQLF</sequence>
<protein>
    <submittedName>
        <fullName evidence="1">Uncharacterized protein</fullName>
    </submittedName>
</protein>
<gene>
    <name evidence="1" type="ORF">SDC9_118588</name>
</gene>
<name>A0A645C1I4_9ZZZZ</name>
<organism evidence="1">
    <name type="scientific">bioreactor metagenome</name>
    <dbReference type="NCBI Taxonomy" id="1076179"/>
    <lineage>
        <taxon>unclassified sequences</taxon>
        <taxon>metagenomes</taxon>
        <taxon>ecological metagenomes</taxon>
    </lineage>
</organism>
<dbReference type="AlphaFoldDB" id="A0A645C1I4"/>